<dbReference type="EMBL" id="CP001344">
    <property type="protein sequence ID" value="ACL45972.1"/>
    <property type="molecule type" value="Genomic_DNA"/>
</dbReference>
<dbReference type="SUPFAM" id="SSF56281">
    <property type="entry name" value="Metallo-hydrolase/oxidoreductase"/>
    <property type="match status" value="1"/>
</dbReference>
<dbReference type="PANTHER" id="PTHR36142">
    <property type="entry name" value="METALLO-HYDROLASE/OXIDOREDUCTASE SUPERFAMILY PROTEIN"/>
    <property type="match status" value="1"/>
</dbReference>
<name>B8HSI9_CYAP4</name>
<evidence type="ECO:0008006" key="2">
    <source>
        <dbReference type="Google" id="ProtNLM"/>
    </source>
</evidence>
<dbReference type="KEGG" id="cyn:Cyan7425_3652"/>
<dbReference type="Pfam" id="PF13483">
    <property type="entry name" value="Lactamase_B_3"/>
    <property type="match status" value="1"/>
</dbReference>
<accession>B8HSI9</accession>
<dbReference type="PANTHER" id="PTHR36142:SF2">
    <property type="entry name" value="METALLO-HYDROLASE_OXIDOREDUCTASE SUPERFAMILY PROTEIN"/>
    <property type="match status" value="1"/>
</dbReference>
<dbReference type="eggNOG" id="COG2220">
    <property type="taxonomic scope" value="Bacteria"/>
</dbReference>
<dbReference type="HOGENOM" id="CLU_055726_0_0_3"/>
<proteinExistence type="predicted"/>
<protein>
    <recommendedName>
        <fullName evidence="2">MBL fold metallo-hydrolase</fullName>
    </recommendedName>
</protein>
<dbReference type="Gene3D" id="3.60.15.10">
    <property type="entry name" value="Ribonuclease Z/Hydroxyacylglutathione hydrolase-like"/>
    <property type="match status" value="1"/>
</dbReference>
<dbReference type="AlphaFoldDB" id="B8HSI9"/>
<sequence>MYLTWLDSNSWLVEMGEQRILVDPWLVGPLVFGNLPWLFKAERRQDRPIPESLDLILLSQGLADHAHPPTLAQLNRQIPVVASPAAAKVVESLGYSQIISLQHGQSYTLNHQLTIQATVGSPLGPQVVENGYLLTDRKTGETLYYEPHGYHQPELQAFAPVDVVITPLLDLNLLGFPFIKGGKSALEVVQWLKPRFVLPTAAGGDITFQGLLMQLIRGQGEIESFRRLLLDHQLDTEVMDVQPGDRLALPQAHFV</sequence>
<dbReference type="STRING" id="395961.Cyan7425_3652"/>
<evidence type="ECO:0000313" key="1">
    <source>
        <dbReference type="EMBL" id="ACL45972.1"/>
    </source>
</evidence>
<gene>
    <name evidence="1" type="ordered locus">Cyan7425_3652</name>
</gene>
<dbReference type="InterPro" id="IPR036866">
    <property type="entry name" value="RibonucZ/Hydroxyglut_hydro"/>
</dbReference>
<reference evidence="1" key="1">
    <citation type="submission" date="2009-01" db="EMBL/GenBank/DDBJ databases">
        <title>Complete sequence of chromosome Cyanothece sp. PCC 7425.</title>
        <authorList>
            <consortium name="US DOE Joint Genome Institute"/>
            <person name="Lucas S."/>
            <person name="Copeland A."/>
            <person name="Lapidus A."/>
            <person name="Glavina del Rio T."/>
            <person name="Dalin E."/>
            <person name="Tice H."/>
            <person name="Bruce D."/>
            <person name="Goodwin L."/>
            <person name="Pitluck S."/>
            <person name="Sims D."/>
            <person name="Meineke L."/>
            <person name="Brettin T."/>
            <person name="Detter J.C."/>
            <person name="Han C."/>
            <person name="Larimer F."/>
            <person name="Land M."/>
            <person name="Hauser L."/>
            <person name="Kyrpides N."/>
            <person name="Ovchinnikova G."/>
            <person name="Liberton M."/>
            <person name="Stoeckel J."/>
            <person name="Banerjee A."/>
            <person name="Singh A."/>
            <person name="Page L."/>
            <person name="Sato H."/>
            <person name="Zhao L."/>
            <person name="Sherman L."/>
            <person name="Pakrasi H."/>
            <person name="Richardson P."/>
        </authorList>
    </citation>
    <scope>NUCLEOTIDE SEQUENCE</scope>
    <source>
        <strain evidence="1">PCC 7425</strain>
    </source>
</reference>
<organism evidence="1">
    <name type="scientific">Cyanothece sp. (strain PCC 7425 / ATCC 29141)</name>
    <dbReference type="NCBI Taxonomy" id="395961"/>
    <lineage>
        <taxon>Bacteria</taxon>
        <taxon>Bacillati</taxon>
        <taxon>Cyanobacteriota</taxon>
        <taxon>Cyanophyceae</taxon>
        <taxon>Gomontiellales</taxon>
        <taxon>Cyanothecaceae</taxon>
        <taxon>Cyanothece</taxon>
    </lineage>
</organism>
<dbReference type="OrthoDB" id="507726at2"/>